<dbReference type="PANTHER" id="PTHR11377:SF5">
    <property type="entry name" value="GLYCYLPEPTIDE N-TETRADECANOYLTRANSFERASE"/>
    <property type="match status" value="1"/>
</dbReference>
<evidence type="ECO:0000259" key="12">
    <source>
        <dbReference type="Pfam" id="PF02799"/>
    </source>
</evidence>
<comment type="function">
    <text evidence="6">Adds a myristoyl group to the N-terminal glycine residue of certain cellular proteins. Myristoylates adenylate kinase AK2. During the asexual blood stage, may myristoylate proteins such as ARO, CDPK1 and GAP45. Probably by mediating protein myristoylation, plays a role in the assembly of the inner membrane complex during the early stages of schizogony and in the formation of rhoptries in the late stages and thus merozoite egress.</text>
</comment>
<dbReference type="PROSITE" id="PS00976">
    <property type="entry name" value="NMT_2"/>
    <property type="match status" value="1"/>
</dbReference>
<keyword evidence="14" id="KW-1185">Reference proteome</keyword>
<evidence type="ECO:0000259" key="11">
    <source>
        <dbReference type="Pfam" id="PF01233"/>
    </source>
</evidence>
<feature type="compositionally biased region" description="Basic and acidic residues" evidence="10">
    <location>
        <begin position="77"/>
        <end position="91"/>
    </location>
</feature>
<dbReference type="FunFam" id="3.40.630.30:FF:000042">
    <property type="entry name" value="Glycylpeptide N-tetradecanoyltransferase"/>
    <property type="match status" value="1"/>
</dbReference>
<dbReference type="Proteomes" id="UP000654075">
    <property type="component" value="Unassembled WGS sequence"/>
</dbReference>
<comment type="subunit">
    <text evidence="7">Heterodimer composed of NMT and AK2; AK2 myristoylation stabilizes the complex.</text>
</comment>
<evidence type="ECO:0000256" key="6">
    <source>
        <dbReference type="ARBA" id="ARBA00059499"/>
    </source>
</evidence>
<organism evidence="13 14">
    <name type="scientific">Polarella glacialis</name>
    <name type="common">Dinoflagellate</name>
    <dbReference type="NCBI Taxonomy" id="89957"/>
    <lineage>
        <taxon>Eukaryota</taxon>
        <taxon>Sar</taxon>
        <taxon>Alveolata</taxon>
        <taxon>Dinophyceae</taxon>
        <taxon>Suessiales</taxon>
        <taxon>Suessiaceae</taxon>
        <taxon>Polarella</taxon>
    </lineage>
</organism>
<dbReference type="Gene3D" id="3.40.630.170">
    <property type="match status" value="1"/>
</dbReference>
<evidence type="ECO:0000256" key="2">
    <source>
        <dbReference type="ARBA" id="ARBA00012923"/>
    </source>
</evidence>
<dbReference type="GO" id="GO:0004379">
    <property type="term" value="F:glycylpeptide N-tetradecanoyltransferase activity"/>
    <property type="evidence" value="ECO:0007669"/>
    <property type="project" value="UniProtKB-EC"/>
</dbReference>
<comment type="catalytic activity">
    <reaction evidence="8">
        <text>N-terminal glycyl-[protein] + tetradecanoyl-CoA = N-tetradecanoylglycyl-[protein] + CoA + H(+)</text>
        <dbReference type="Rhea" id="RHEA:15521"/>
        <dbReference type="Rhea" id="RHEA-COMP:12666"/>
        <dbReference type="Rhea" id="RHEA-COMP:12667"/>
        <dbReference type="ChEBI" id="CHEBI:15378"/>
        <dbReference type="ChEBI" id="CHEBI:57287"/>
        <dbReference type="ChEBI" id="CHEBI:57385"/>
        <dbReference type="ChEBI" id="CHEBI:64723"/>
        <dbReference type="ChEBI" id="CHEBI:133050"/>
        <dbReference type="EC" id="2.3.1.97"/>
    </reaction>
</comment>
<name>A0A813HXQ1_POLGL</name>
<dbReference type="PANTHER" id="PTHR11377">
    <property type="entry name" value="N-MYRISTOYL TRANSFERASE"/>
    <property type="match status" value="1"/>
</dbReference>
<dbReference type="GO" id="GO:0005737">
    <property type="term" value="C:cytoplasm"/>
    <property type="evidence" value="ECO:0007669"/>
    <property type="project" value="TreeGrafter"/>
</dbReference>
<evidence type="ECO:0000256" key="8">
    <source>
        <dbReference type="RuleBase" id="RU000586"/>
    </source>
</evidence>
<keyword evidence="5 8" id="KW-0012">Acyltransferase</keyword>
<feature type="compositionally biased region" description="Acidic residues" evidence="10">
    <location>
        <begin position="15"/>
        <end position="28"/>
    </location>
</feature>
<dbReference type="OrthoDB" id="60315at2759"/>
<dbReference type="InterPro" id="IPR022677">
    <property type="entry name" value="NMT_C"/>
</dbReference>
<keyword evidence="4 8" id="KW-0808">Transferase</keyword>
<evidence type="ECO:0000313" key="13">
    <source>
        <dbReference type="EMBL" id="CAE8642939.1"/>
    </source>
</evidence>
<dbReference type="PROSITE" id="PS00975">
    <property type="entry name" value="NMT_1"/>
    <property type="match status" value="1"/>
</dbReference>
<evidence type="ECO:0000313" key="14">
    <source>
        <dbReference type="Proteomes" id="UP000654075"/>
    </source>
</evidence>
<evidence type="ECO:0000256" key="5">
    <source>
        <dbReference type="ARBA" id="ARBA00023315"/>
    </source>
</evidence>
<dbReference type="InterPro" id="IPR000903">
    <property type="entry name" value="NMT"/>
</dbReference>
<evidence type="ECO:0000256" key="10">
    <source>
        <dbReference type="SAM" id="MobiDB-lite"/>
    </source>
</evidence>
<dbReference type="EC" id="2.3.1.97" evidence="2 8"/>
<feature type="compositionally biased region" description="Basic and acidic residues" evidence="10">
    <location>
        <begin position="1"/>
        <end position="14"/>
    </location>
</feature>
<dbReference type="FunFam" id="3.40.630.170:FF:000001">
    <property type="entry name" value="Glycylpeptide N-tetradecanoyltransferase"/>
    <property type="match status" value="1"/>
</dbReference>
<evidence type="ECO:0000256" key="7">
    <source>
        <dbReference type="ARBA" id="ARBA00062182"/>
    </source>
</evidence>
<feature type="domain" description="Glycylpeptide N-tetradecanoyltransferase N-terminal" evidence="11">
    <location>
        <begin position="111"/>
        <end position="270"/>
    </location>
</feature>
<dbReference type="OMA" id="GWKRDWH"/>
<sequence>MADNKEVLELKVDKDAEEVDDEEEEDQQDGSSEEKKMKKSKAKSSAATAKDGDDAEGAEGDGLTSQEQLLQILRSSRICEESRRSTERPHPFWDTQPVPSIGSDYSQDSGPIDEVKSSEEVRAEPYPLPGAFEWCTVDIDNDAEANEVYTLLSENYVEDDDSMFRFDYSVPFLRWALKPPGYLRNWHLGVRVTANKKLVGFITGIPANMQVYENLIRMVEINFLCVHKKLRSKRLAPVLIKEITRRVNRESVWQAVYTAGVVLPRPVSECRYWHRSLNPKKLIEVGFSHLGPRMTMARTIKLYKVPDQPQLPGMREMRPSDAQRVSELVSAYLKKFPLHPEFDAHEVAHWILPRDGVVFSYVRENGEGEVTDVCSFYSLPSTILGHEKHNLLKAAYSYWNVATTVPLSDLMYDALILAKKADFDVFNALNVMENESFLKELKFGIGDGFLQYYLYNWKCPKIEPSAIGLVLL</sequence>
<proteinExistence type="inferred from homology"/>
<feature type="region of interest" description="Disordered" evidence="10">
    <location>
        <begin position="1"/>
        <end position="112"/>
    </location>
</feature>
<gene>
    <name evidence="13" type="ORF">PGLA1383_LOCUS57332</name>
</gene>
<evidence type="ECO:0000256" key="3">
    <source>
        <dbReference type="ARBA" id="ARBA00022240"/>
    </source>
</evidence>
<protein>
    <recommendedName>
        <fullName evidence="3 8">Glycylpeptide N-tetradecanoyltransferase</fullName>
        <ecNumber evidence="2 8">2.3.1.97</ecNumber>
    </recommendedName>
</protein>
<dbReference type="SUPFAM" id="SSF55729">
    <property type="entry name" value="Acyl-CoA N-acyltransferases (Nat)"/>
    <property type="match status" value="2"/>
</dbReference>
<reference evidence="13" key="1">
    <citation type="submission" date="2021-02" db="EMBL/GenBank/DDBJ databases">
        <authorList>
            <person name="Dougan E. K."/>
            <person name="Rhodes N."/>
            <person name="Thang M."/>
            <person name="Chan C."/>
        </authorList>
    </citation>
    <scope>NUCLEOTIDE SEQUENCE</scope>
</reference>
<evidence type="ECO:0000256" key="9">
    <source>
        <dbReference type="RuleBase" id="RU004178"/>
    </source>
</evidence>
<dbReference type="InterPro" id="IPR016181">
    <property type="entry name" value="Acyl_CoA_acyltransferase"/>
</dbReference>
<evidence type="ECO:0000256" key="1">
    <source>
        <dbReference type="ARBA" id="ARBA00009469"/>
    </source>
</evidence>
<dbReference type="Pfam" id="PF01233">
    <property type="entry name" value="NMT"/>
    <property type="match status" value="1"/>
</dbReference>
<feature type="domain" description="Glycylpeptide N-tetradecanoyltransferase C-terminal" evidence="12">
    <location>
        <begin position="284"/>
        <end position="463"/>
    </location>
</feature>
<dbReference type="Pfam" id="PF02799">
    <property type="entry name" value="NMT_C"/>
    <property type="match status" value="1"/>
</dbReference>
<dbReference type="InterPro" id="IPR022676">
    <property type="entry name" value="NMT_N"/>
</dbReference>
<comment type="caution">
    <text evidence="13">The sequence shown here is derived from an EMBL/GenBank/DDBJ whole genome shotgun (WGS) entry which is preliminary data.</text>
</comment>
<dbReference type="PIRSF" id="PIRSF015892">
    <property type="entry name" value="N-myristl_transf"/>
    <property type="match status" value="1"/>
</dbReference>
<dbReference type="InterPro" id="IPR022678">
    <property type="entry name" value="NMT_CS"/>
</dbReference>
<dbReference type="AlphaFoldDB" id="A0A813HXQ1"/>
<accession>A0A813HXQ1</accession>
<dbReference type="EMBL" id="CAJNNV010033230">
    <property type="protein sequence ID" value="CAE8642939.1"/>
    <property type="molecule type" value="Genomic_DNA"/>
</dbReference>
<evidence type="ECO:0000256" key="4">
    <source>
        <dbReference type="ARBA" id="ARBA00022679"/>
    </source>
</evidence>
<comment type="similarity">
    <text evidence="1 9">Belongs to the NMT family.</text>
</comment>